<name>A0AAE1V6D7_9SOLA</name>
<reference evidence="1" key="1">
    <citation type="submission" date="2023-12" db="EMBL/GenBank/DDBJ databases">
        <title>Genome assembly of Anisodus tanguticus.</title>
        <authorList>
            <person name="Wang Y.-J."/>
        </authorList>
    </citation>
    <scope>NUCLEOTIDE SEQUENCE</scope>
    <source>
        <strain evidence="1">KB-2021</strain>
        <tissue evidence="1">Leaf</tissue>
    </source>
</reference>
<dbReference type="EMBL" id="JAVYJV010000016">
    <property type="protein sequence ID" value="KAK4350214.1"/>
    <property type="molecule type" value="Genomic_DNA"/>
</dbReference>
<sequence length="209" mass="23869">MMKLGGVAKTPLLLREFCVFSLRAQKTLLNKGVKKLKYLRLGVGKINVQACNKQFWRKLKLFNIKDPFCTNGLNVYARYEIRTMEAVSHFHGILIHECKKRLQSSASECLACMKECVLDEMRRDAFQYRSVSNFASASATQGNADVPAPASFKGERPEKFLDTNFKRWQQKMFYLTTLNLSRFLIKDHPSGGDAIDTQSNTTAEVREDI</sequence>
<protein>
    <submittedName>
        <fullName evidence="1">Uncharacterized protein</fullName>
    </submittedName>
</protein>
<evidence type="ECO:0000313" key="1">
    <source>
        <dbReference type="EMBL" id="KAK4350214.1"/>
    </source>
</evidence>
<comment type="caution">
    <text evidence="1">The sequence shown here is derived from an EMBL/GenBank/DDBJ whole genome shotgun (WGS) entry which is preliminary data.</text>
</comment>
<proteinExistence type="predicted"/>
<gene>
    <name evidence="1" type="ORF">RND71_029527</name>
</gene>
<evidence type="ECO:0000313" key="2">
    <source>
        <dbReference type="Proteomes" id="UP001291623"/>
    </source>
</evidence>
<keyword evidence="2" id="KW-1185">Reference proteome</keyword>
<dbReference type="Proteomes" id="UP001291623">
    <property type="component" value="Unassembled WGS sequence"/>
</dbReference>
<dbReference type="AlphaFoldDB" id="A0AAE1V6D7"/>
<organism evidence="1 2">
    <name type="scientific">Anisodus tanguticus</name>
    <dbReference type="NCBI Taxonomy" id="243964"/>
    <lineage>
        <taxon>Eukaryota</taxon>
        <taxon>Viridiplantae</taxon>
        <taxon>Streptophyta</taxon>
        <taxon>Embryophyta</taxon>
        <taxon>Tracheophyta</taxon>
        <taxon>Spermatophyta</taxon>
        <taxon>Magnoliopsida</taxon>
        <taxon>eudicotyledons</taxon>
        <taxon>Gunneridae</taxon>
        <taxon>Pentapetalae</taxon>
        <taxon>asterids</taxon>
        <taxon>lamiids</taxon>
        <taxon>Solanales</taxon>
        <taxon>Solanaceae</taxon>
        <taxon>Solanoideae</taxon>
        <taxon>Hyoscyameae</taxon>
        <taxon>Anisodus</taxon>
    </lineage>
</organism>
<accession>A0AAE1V6D7</accession>